<dbReference type="EMBL" id="JAWRVI010000095">
    <property type="protein sequence ID" value="KAK4077617.1"/>
    <property type="molecule type" value="Genomic_DNA"/>
</dbReference>
<keyword evidence="2" id="KW-0496">Mitochondrion</keyword>
<sequence>MVENGAAAIQPSTASPQDLDSLALAVTNLLQSVAKAAGRPVRKGARSVPWWTEECALAAAEYRTRVVRRVKRRYWRDIIDSFTDSASVFKAVRWLRSPGSFQPPPLQVDDTVYETQLDKANALRRPTLERRTSQDDIADPWIPVITRRTIPFAQSVSLEEVRDATLRTGNTSPGSANITVKMLRAVWHVIGNLVHKLYQGCLNVGHHPKPFREAEVARAWRPISLLSCLGKGLERLIARRLAWASVHYGVLHPQQAGALPKRSAADLVSALVHDIEGAFARNMVATVVTLDAEGAFDTVLQNRLILRLRQQGWPPNVARWAGSLMHDRSASVRYQDITTTSSPLPCGLPQGSPASPILYLLYTEPIYRLRNPKGRFGYADDTAILCVGNTLEETARKASRHVRELVEWGTENAITFDPKKTEVMHLSRTKPATAPPVFHGGVEKRPESALRWLGIWLDSTLT</sequence>
<dbReference type="PANTHER" id="PTHR33481:SF1">
    <property type="entry name" value="ENDONUCLEASE_EXONUCLEASE_PHOSPHATASE DOMAIN-CONTAINING PROTEIN-RELATED"/>
    <property type="match status" value="1"/>
</dbReference>
<evidence type="ECO:0000256" key="1">
    <source>
        <dbReference type="ARBA" id="ARBA00004173"/>
    </source>
</evidence>
<proteinExistence type="predicted"/>
<evidence type="ECO:0000313" key="5">
    <source>
        <dbReference type="Proteomes" id="UP001287286"/>
    </source>
</evidence>
<evidence type="ECO:0000259" key="3">
    <source>
        <dbReference type="PROSITE" id="PS50878"/>
    </source>
</evidence>
<dbReference type="CDD" id="cd01650">
    <property type="entry name" value="RT_nLTR_like"/>
    <property type="match status" value="1"/>
</dbReference>
<keyword evidence="5" id="KW-1185">Reference proteome</keyword>
<accession>A0ABR0BHW4</accession>
<dbReference type="SUPFAM" id="SSF56672">
    <property type="entry name" value="DNA/RNA polymerases"/>
    <property type="match status" value="1"/>
</dbReference>
<reference evidence="4 5" key="1">
    <citation type="journal article" date="2024" name="Microbiol. Resour. Announc.">
        <title>Genome annotations for the ascomycete fungi Trichoderma harzianum, Trichoderma aggressivum, and Purpureocillium lilacinum.</title>
        <authorList>
            <person name="Beijen E.P.W."/>
            <person name="Ohm R.A."/>
        </authorList>
    </citation>
    <scope>NUCLEOTIDE SEQUENCE [LARGE SCALE GENOMIC DNA]</scope>
    <source>
        <strain evidence="4 5">CBS 150709</strain>
    </source>
</reference>
<dbReference type="InterPro" id="IPR043502">
    <property type="entry name" value="DNA/RNA_pol_sf"/>
</dbReference>
<evidence type="ECO:0000256" key="2">
    <source>
        <dbReference type="ARBA" id="ARBA00023128"/>
    </source>
</evidence>
<comment type="subcellular location">
    <subcellularLocation>
        <location evidence="1">Mitochondrion</location>
    </subcellularLocation>
</comment>
<dbReference type="PANTHER" id="PTHR33481">
    <property type="entry name" value="REVERSE TRANSCRIPTASE"/>
    <property type="match status" value="1"/>
</dbReference>
<feature type="domain" description="Reverse transcriptase" evidence="3">
    <location>
        <begin position="188"/>
        <end position="457"/>
    </location>
</feature>
<name>A0ABR0BHW4_PURLI</name>
<dbReference type="Proteomes" id="UP001287286">
    <property type="component" value="Unassembled WGS sequence"/>
</dbReference>
<evidence type="ECO:0000313" key="4">
    <source>
        <dbReference type="EMBL" id="KAK4077617.1"/>
    </source>
</evidence>
<protein>
    <recommendedName>
        <fullName evidence="3">Reverse transcriptase domain-containing protein</fullName>
    </recommendedName>
</protein>
<gene>
    <name evidence="4" type="ORF">Purlil1_12255</name>
</gene>
<dbReference type="Pfam" id="PF00078">
    <property type="entry name" value="RVT_1"/>
    <property type="match status" value="1"/>
</dbReference>
<dbReference type="InterPro" id="IPR000477">
    <property type="entry name" value="RT_dom"/>
</dbReference>
<organism evidence="4 5">
    <name type="scientific">Purpureocillium lilacinum</name>
    <name type="common">Paecilomyces lilacinus</name>
    <dbReference type="NCBI Taxonomy" id="33203"/>
    <lineage>
        <taxon>Eukaryota</taxon>
        <taxon>Fungi</taxon>
        <taxon>Dikarya</taxon>
        <taxon>Ascomycota</taxon>
        <taxon>Pezizomycotina</taxon>
        <taxon>Sordariomycetes</taxon>
        <taxon>Hypocreomycetidae</taxon>
        <taxon>Hypocreales</taxon>
        <taxon>Ophiocordycipitaceae</taxon>
        <taxon>Purpureocillium</taxon>
    </lineage>
</organism>
<comment type="caution">
    <text evidence="4">The sequence shown here is derived from an EMBL/GenBank/DDBJ whole genome shotgun (WGS) entry which is preliminary data.</text>
</comment>
<dbReference type="PROSITE" id="PS50878">
    <property type="entry name" value="RT_POL"/>
    <property type="match status" value="1"/>
</dbReference>